<dbReference type="OrthoDB" id="9804145at2"/>
<dbReference type="Proteomes" id="UP000002964">
    <property type="component" value="Unassembled WGS sequence"/>
</dbReference>
<dbReference type="GO" id="GO:0005524">
    <property type="term" value="F:ATP binding"/>
    <property type="evidence" value="ECO:0007669"/>
    <property type="project" value="InterPro"/>
</dbReference>
<dbReference type="SMART" id="SM00487">
    <property type="entry name" value="DEXDc"/>
    <property type="match status" value="1"/>
</dbReference>
<dbReference type="GO" id="GO:0003677">
    <property type="term" value="F:DNA binding"/>
    <property type="evidence" value="ECO:0007669"/>
    <property type="project" value="InterPro"/>
</dbReference>
<dbReference type="HOGENOM" id="CLU_008858_0_0_6"/>
<keyword evidence="3" id="KW-1185">Reference proteome</keyword>
<accession>H8Z619</accession>
<proteinExistence type="predicted"/>
<gene>
    <name evidence="2" type="ORF">Thi970DRAFT_04323</name>
</gene>
<dbReference type="RefSeq" id="WP_009151072.1">
    <property type="nucleotide sequence ID" value="NZ_CP121471.1"/>
</dbReference>
<dbReference type="InterPro" id="IPR006935">
    <property type="entry name" value="Helicase/UvrB_N"/>
</dbReference>
<evidence type="ECO:0000313" key="2">
    <source>
        <dbReference type="EMBL" id="EIC20669.1"/>
    </source>
</evidence>
<dbReference type="STRING" id="631362.Thi970DRAFT_04323"/>
<dbReference type="AlphaFoldDB" id="H8Z619"/>
<dbReference type="SUPFAM" id="SSF52540">
    <property type="entry name" value="P-loop containing nucleoside triphosphate hydrolases"/>
    <property type="match status" value="1"/>
</dbReference>
<dbReference type="InterPro" id="IPR014001">
    <property type="entry name" value="Helicase_ATP-bd"/>
</dbReference>
<protein>
    <recommendedName>
        <fullName evidence="1">Helicase ATP-binding domain-containing protein</fullName>
    </recommendedName>
</protein>
<organism evidence="2 3">
    <name type="scientific">Thiorhodovibrio frisius</name>
    <dbReference type="NCBI Taxonomy" id="631362"/>
    <lineage>
        <taxon>Bacteria</taxon>
        <taxon>Pseudomonadati</taxon>
        <taxon>Pseudomonadota</taxon>
        <taxon>Gammaproteobacteria</taxon>
        <taxon>Chromatiales</taxon>
        <taxon>Chromatiaceae</taxon>
        <taxon>Thiorhodovibrio</taxon>
    </lineage>
</organism>
<dbReference type="EMBL" id="JH603170">
    <property type="protein sequence ID" value="EIC20669.1"/>
    <property type="molecule type" value="Genomic_DNA"/>
</dbReference>
<dbReference type="Gene3D" id="3.40.50.300">
    <property type="entry name" value="P-loop containing nucleotide triphosphate hydrolases"/>
    <property type="match status" value="1"/>
</dbReference>
<dbReference type="eggNOG" id="COG4096">
    <property type="taxonomic scope" value="Bacteria"/>
</dbReference>
<reference evidence="2 3" key="2">
    <citation type="submission" date="2011-11" db="EMBL/GenBank/DDBJ databases">
        <authorList>
            <consortium name="US DOE Joint Genome Institute"/>
            <person name="Lucas S."/>
            <person name="Han J."/>
            <person name="Lapidus A."/>
            <person name="Cheng J.-F."/>
            <person name="Goodwin L."/>
            <person name="Pitluck S."/>
            <person name="Peters L."/>
            <person name="Ovchinnikova G."/>
            <person name="Zhang X."/>
            <person name="Detter J.C."/>
            <person name="Han C."/>
            <person name="Tapia R."/>
            <person name="Land M."/>
            <person name="Hauser L."/>
            <person name="Kyrpides N."/>
            <person name="Ivanova N."/>
            <person name="Pagani I."/>
            <person name="Vogl K."/>
            <person name="Liu Z."/>
            <person name="Overmann J."/>
            <person name="Frigaard N.-U."/>
            <person name="Bryant D."/>
            <person name="Woyke T."/>
        </authorList>
    </citation>
    <scope>NUCLEOTIDE SEQUENCE [LARGE SCALE GENOMIC DNA]</scope>
    <source>
        <strain evidence="2 3">970</strain>
    </source>
</reference>
<sequence>MKLHQDLLLFDFLSAALGGDFAALSAACKDADHRRRADGQSHWCGVLEARASKFAAGPLTIPLDQHALRRYDLNILKHEARLAERRAGFRLKFFQYLALLYAEVFLDRLTTDAAQLLLDLEGFRKARFGHQAPLQAPDLLKLAFWMATGAGKTLLLHLNYLQFLDYGLFKPANILLLAPSRGLADQHLRDLEQSGIPACHALERCACYAGIQVLEITKLYVPEPGKAGPRSGESLPTEHFEGPNLLLVDEGHKGTASETDAKEERAWRNIREALAANGGFTIEYSATFAQVAEKDAVLHAEYARCILFDYAYRSFYRDGYGKDYWVANLQGDEGNTQEELLLMGGLLAFYQQRRYFDAEPDARSQYLIEPPLMVFIGDKVSAGKAPEVLEVMRFLDRVCRDKAWAVRLAGRVLSADTDLTRPDGADLFADRFPYLARLNLKPERVIADLRRDLFLAEGDADSGLSLHLIKGADGEIGIRARASARDAYCGVINVGDPGNLLKRIEADPEISIATDEDDSISPSLFKALDAADSTVSFLVGSKKFLEGWSSWRVSTMGLLKVGQNAGAQVLQLFGRGVRLKGLQFSMRRSGSLDGALAREHPPHLPLLETLNIFGLRTKYLATFLNTLQREDLELPVVMRLPIDVRPGIGAARLSYPKVRDDFRFKDRSIRFDPTASSTQLNLMPMLGVGDKDGFAASARKVHWQTLGGVRALLPMELLYRDALAHKARKDWCNLYIAREDIDTFMEQSAHLAAPPEVLAPRTTKDLERLTNAARTLIEQGIDRFYLRLQRTEETQNSQLELFDATHANIPRLGEPPIPAYELHVPPNRVTEVRAIIEQQRKRLDEDTREPLPRLHLDEHLYAPLLLASDGLPDGAAVVKSVPMGLVGSERRFLLDLRAYWYDAWEAPDWDDIDVFLLRNLPKKGIGFFQTGGFYPDFMLWMQRGDQQALAFVEPHGVVHQEQEKLDLLGFIRGDLAQQLRFPIFAFIVTDTELKQVKWLTGTDKEKRAKLRAQHVLTMDGSEYIEAMLREMLAALTQRTLNPDAP</sequence>
<dbReference type="InterPro" id="IPR027417">
    <property type="entry name" value="P-loop_NTPase"/>
</dbReference>
<evidence type="ECO:0000313" key="3">
    <source>
        <dbReference type="Proteomes" id="UP000002964"/>
    </source>
</evidence>
<evidence type="ECO:0000259" key="1">
    <source>
        <dbReference type="SMART" id="SM00487"/>
    </source>
</evidence>
<dbReference type="Pfam" id="PF04851">
    <property type="entry name" value="ResIII"/>
    <property type="match status" value="1"/>
</dbReference>
<feature type="domain" description="Helicase ATP-binding" evidence="1">
    <location>
        <begin position="105"/>
        <end position="315"/>
    </location>
</feature>
<dbReference type="GO" id="GO:0016787">
    <property type="term" value="F:hydrolase activity"/>
    <property type="evidence" value="ECO:0007669"/>
    <property type="project" value="InterPro"/>
</dbReference>
<name>H8Z619_9GAMM</name>
<reference evidence="3" key="1">
    <citation type="submission" date="2011-06" db="EMBL/GenBank/DDBJ databases">
        <authorList>
            <consortium name="US DOE Joint Genome Institute (JGI-PGF)"/>
            <person name="Lucas S."/>
            <person name="Han J."/>
            <person name="Lapidus A."/>
            <person name="Cheng J.-F."/>
            <person name="Goodwin L."/>
            <person name="Pitluck S."/>
            <person name="Peters L."/>
            <person name="Land M.L."/>
            <person name="Hauser L."/>
            <person name="Vogl K."/>
            <person name="Liu Z."/>
            <person name="Overmann J."/>
            <person name="Frigaard N.-U."/>
            <person name="Bryant D.A."/>
            <person name="Woyke T.J."/>
        </authorList>
    </citation>
    <scope>NUCLEOTIDE SEQUENCE [LARGE SCALE GENOMIC DNA]</scope>
    <source>
        <strain evidence="3">970</strain>
    </source>
</reference>